<protein>
    <submittedName>
        <fullName evidence="4">EAL domain-containing protein</fullName>
    </submittedName>
</protein>
<dbReference type="PROSITE" id="PS50110">
    <property type="entry name" value="RESPONSE_REGULATORY"/>
    <property type="match status" value="1"/>
</dbReference>
<dbReference type="InterPro" id="IPR001633">
    <property type="entry name" value="EAL_dom"/>
</dbReference>
<dbReference type="Pfam" id="PF00072">
    <property type="entry name" value="Response_reg"/>
    <property type="match status" value="1"/>
</dbReference>
<evidence type="ECO:0000313" key="4">
    <source>
        <dbReference type="EMBL" id="NMG46445.1"/>
    </source>
</evidence>
<dbReference type="EMBL" id="WTVN01000079">
    <property type="protein sequence ID" value="NMG46445.1"/>
    <property type="molecule type" value="Genomic_DNA"/>
</dbReference>
<dbReference type="SUPFAM" id="SSF52172">
    <property type="entry name" value="CheY-like"/>
    <property type="match status" value="1"/>
</dbReference>
<dbReference type="Gene3D" id="3.20.20.450">
    <property type="entry name" value="EAL domain"/>
    <property type="match status" value="1"/>
</dbReference>
<dbReference type="SMART" id="SM00052">
    <property type="entry name" value="EAL"/>
    <property type="match status" value="1"/>
</dbReference>
<dbReference type="PANTHER" id="PTHR33121">
    <property type="entry name" value="CYCLIC DI-GMP PHOSPHODIESTERASE PDEF"/>
    <property type="match status" value="1"/>
</dbReference>
<dbReference type="InterPro" id="IPR050706">
    <property type="entry name" value="Cyclic-di-GMP_PDE-like"/>
</dbReference>
<name>A0ABX1Q7I9_9RHOO</name>
<proteinExistence type="predicted"/>
<dbReference type="SMART" id="SM00448">
    <property type="entry name" value="REC"/>
    <property type="match status" value="1"/>
</dbReference>
<sequence>MKILIVDDDLIVCKILATQLTALGAGEVSCHAWARDALARIAGGEGIGLIFLDLRMPELDGIEFVRELAHFGYRGGLVLISGEDPRILRTAERLAQAHRLRVLGALSKPILPERLRGVLDRHARCEPAAPAAERVFYPEQLRRAIAAGELVNHYQPTVSFATGAVIGVESLVRWQHPSEGLVPPDAFVPLAEECGVIEELTQGVLRTALRDARRWHDAGYALQVAVNVSMENLAALDFPDMVGDELAASGVAPQRLALEITESRLTQDSVAALEIVTRLRLKRIMLSIDDFGTGHSSLAQLRDIPFNELKIDRGFVSEVCEDRTSRAIVDANLHLARGLGLRSVAEGVDSRAVWDVLQARGCDLAQGWFVAPAMPACDLPDWIAEWELRRPGLVAAVQTPGWKPPGQRAGVCSASVLTDTSVATR</sequence>
<dbReference type="PANTHER" id="PTHR33121:SF79">
    <property type="entry name" value="CYCLIC DI-GMP PHOSPHODIESTERASE PDED-RELATED"/>
    <property type="match status" value="1"/>
</dbReference>
<reference evidence="4 5" key="1">
    <citation type="submission" date="2019-12" db="EMBL/GenBank/DDBJ databases">
        <title>Comparative genomics gives insights into the taxonomy of the Azoarcus-Aromatoleum group and reveals separate origins of nif in the plant-associated Azoarcus and non-plant-associated Aromatoleum sub-groups.</title>
        <authorList>
            <person name="Lafos M."/>
            <person name="Maluk M."/>
            <person name="Batista M."/>
            <person name="Junghare M."/>
            <person name="Carmona M."/>
            <person name="Faoro H."/>
            <person name="Cruz L.M."/>
            <person name="Battistoni F."/>
            <person name="De Souza E."/>
            <person name="Pedrosa F."/>
            <person name="Chen W.-M."/>
            <person name="Poole P.S."/>
            <person name="Dixon R.A."/>
            <person name="James E.K."/>
        </authorList>
    </citation>
    <scope>NUCLEOTIDE SEQUENCE [LARGE SCALE GENOMIC DNA]</scope>
    <source>
        <strain evidence="4 5">Td21</strain>
    </source>
</reference>
<dbReference type="RefSeq" id="WP_169258267.1">
    <property type="nucleotide sequence ID" value="NZ_WTVN01000079.1"/>
</dbReference>
<comment type="caution">
    <text evidence="4">The sequence shown here is derived from an EMBL/GenBank/DDBJ whole genome shotgun (WGS) entry which is preliminary data.</text>
</comment>
<feature type="modified residue" description="4-aspartylphosphate" evidence="1">
    <location>
        <position position="53"/>
    </location>
</feature>
<feature type="domain" description="EAL" evidence="3">
    <location>
        <begin position="134"/>
        <end position="387"/>
    </location>
</feature>
<gene>
    <name evidence="4" type="ORF">GPA22_22295</name>
</gene>
<dbReference type="InterPro" id="IPR001789">
    <property type="entry name" value="Sig_transdc_resp-reg_receiver"/>
</dbReference>
<accession>A0ABX1Q7I9</accession>
<evidence type="ECO:0000259" key="3">
    <source>
        <dbReference type="PROSITE" id="PS50883"/>
    </source>
</evidence>
<feature type="domain" description="Response regulatory" evidence="2">
    <location>
        <begin position="2"/>
        <end position="123"/>
    </location>
</feature>
<dbReference type="PROSITE" id="PS50883">
    <property type="entry name" value="EAL"/>
    <property type="match status" value="1"/>
</dbReference>
<dbReference type="Pfam" id="PF00563">
    <property type="entry name" value="EAL"/>
    <property type="match status" value="1"/>
</dbReference>
<evidence type="ECO:0000313" key="5">
    <source>
        <dbReference type="Proteomes" id="UP000623795"/>
    </source>
</evidence>
<keyword evidence="5" id="KW-1185">Reference proteome</keyword>
<dbReference type="CDD" id="cd01948">
    <property type="entry name" value="EAL"/>
    <property type="match status" value="1"/>
</dbReference>
<evidence type="ECO:0000256" key="1">
    <source>
        <dbReference type="PROSITE-ProRule" id="PRU00169"/>
    </source>
</evidence>
<evidence type="ECO:0000259" key="2">
    <source>
        <dbReference type="PROSITE" id="PS50110"/>
    </source>
</evidence>
<dbReference type="InterPro" id="IPR035919">
    <property type="entry name" value="EAL_sf"/>
</dbReference>
<organism evidence="4 5">
    <name type="scientific">Aromatoleum toluvorans</name>
    <dbReference type="NCBI Taxonomy" id="92002"/>
    <lineage>
        <taxon>Bacteria</taxon>
        <taxon>Pseudomonadati</taxon>
        <taxon>Pseudomonadota</taxon>
        <taxon>Betaproteobacteria</taxon>
        <taxon>Rhodocyclales</taxon>
        <taxon>Rhodocyclaceae</taxon>
        <taxon>Aromatoleum</taxon>
    </lineage>
</organism>
<dbReference type="Proteomes" id="UP000623795">
    <property type="component" value="Unassembled WGS sequence"/>
</dbReference>
<dbReference type="InterPro" id="IPR011006">
    <property type="entry name" value="CheY-like_superfamily"/>
</dbReference>
<keyword evidence="1" id="KW-0597">Phosphoprotein</keyword>
<dbReference type="SUPFAM" id="SSF141868">
    <property type="entry name" value="EAL domain-like"/>
    <property type="match status" value="1"/>
</dbReference>
<dbReference type="Gene3D" id="3.40.50.2300">
    <property type="match status" value="1"/>
</dbReference>